<dbReference type="InterPro" id="IPR046995">
    <property type="entry name" value="RGS10/12/14-like"/>
</dbReference>
<dbReference type="Proteomes" id="UP001497623">
    <property type="component" value="Unassembled WGS sequence"/>
</dbReference>
<dbReference type="InterPro" id="IPR044926">
    <property type="entry name" value="RGS_subdomain_2"/>
</dbReference>
<gene>
    <name evidence="4" type="ORF">MNOR_LOCUS300</name>
</gene>
<protein>
    <recommendedName>
        <fullName evidence="3">RGS domain-containing protein</fullName>
    </recommendedName>
</protein>
<comment type="caution">
    <text evidence="4">The sequence shown here is derived from an EMBL/GenBank/DDBJ whole genome shotgun (WGS) entry which is preliminary data.</text>
</comment>
<dbReference type="PANTHER" id="PTHR45945:SF3">
    <property type="entry name" value="REGULATOR OF G-PROTEIN SIGNALING LOCO"/>
    <property type="match status" value="1"/>
</dbReference>
<proteinExistence type="predicted"/>
<accession>A0AAV2PKZ0</accession>
<dbReference type="GO" id="GO:0005737">
    <property type="term" value="C:cytoplasm"/>
    <property type="evidence" value="ECO:0007669"/>
    <property type="project" value="TreeGrafter"/>
</dbReference>
<dbReference type="Pfam" id="PF00615">
    <property type="entry name" value="RGS"/>
    <property type="match status" value="1"/>
</dbReference>
<dbReference type="EMBL" id="CAXKWB010000060">
    <property type="protein sequence ID" value="CAL4058856.1"/>
    <property type="molecule type" value="Genomic_DNA"/>
</dbReference>
<dbReference type="SUPFAM" id="SSF48097">
    <property type="entry name" value="Regulator of G-protein signaling, RGS"/>
    <property type="match status" value="1"/>
</dbReference>
<dbReference type="PROSITE" id="PS50132">
    <property type="entry name" value="RGS"/>
    <property type="match status" value="1"/>
</dbReference>
<dbReference type="InterPro" id="IPR016137">
    <property type="entry name" value="RGS"/>
</dbReference>
<feature type="compositionally biased region" description="Basic and acidic residues" evidence="2">
    <location>
        <begin position="223"/>
        <end position="234"/>
    </location>
</feature>
<dbReference type="Gene3D" id="1.10.196.10">
    <property type="match status" value="1"/>
</dbReference>
<feature type="compositionally biased region" description="Polar residues" evidence="2">
    <location>
        <begin position="235"/>
        <end position="245"/>
    </location>
</feature>
<feature type="domain" description="RGS" evidence="3">
    <location>
        <begin position="54"/>
        <end position="166"/>
    </location>
</feature>
<dbReference type="PANTHER" id="PTHR45945">
    <property type="entry name" value="REGULATOR OF G-PROTEIN SIGNALING LOCO"/>
    <property type="match status" value="1"/>
</dbReference>
<evidence type="ECO:0000256" key="2">
    <source>
        <dbReference type="SAM" id="MobiDB-lite"/>
    </source>
</evidence>
<dbReference type="Gene3D" id="1.10.167.10">
    <property type="entry name" value="Regulator of G-protein Signalling 4, domain 2"/>
    <property type="match status" value="1"/>
</dbReference>
<reference evidence="4 5" key="1">
    <citation type="submission" date="2024-05" db="EMBL/GenBank/DDBJ databases">
        <authorList>
            <person name="Wallberg A."/>
        </authorList>
    </citation>
    <scope>NUCLEOTIDE SEQUENCE [LARGE SCALE GENOMIC DNA]</scope>
</reference>
<feature type="non-terminal residue" evidence="4">
    <location>
        <position position="312"/>
    </location>
</feature>
<dbReference type="AlphaFoldDB" id="A0AAV2PKZ0"/>
<dbReference type="PRINTS" id="PR01301">
    <property type="entry name" value="RGSPROTEIN"/>
</dbReference>
<dbReference type="FunFam" id="1.10.167.10:FF:000001">
    <property type="entry name" value="Putative regulator of g-protein signaling 12"/>
    <property type="match status" value="1"/>
</dbReference>
<dbReference type="GO" id="GO:0005096">
    <property type="term" value="F:GTPase activator activity"/>
    <property type="evidence" value="ECO:0007669"/>
    <property type="project" value="UniProtKB-KW"/>
</dbReference>
<dbReference type="InterPro" id="IPR024066">
    <property type="entry name" value="RGS_subdom1/3"/>
</dbReference>
<evidence type="ECO:0000256" key="1">
    <source>
        <dbReference type="ARBA" id="ARBA00022468"/>
    </source>
</evidence>
<dbReference type="GO" id="GO:0005634">
    <property type="term" value="C:nucleus"/>
    <property type="evidence" value="ECO:0007669"/>
    <property type="project" value="TreeGrafter"/>
</dbReference>
<evidence type="ECO:0000259" key="3">
    <source>
        <dbReference type="PROSITE" id="PS50132"/>
    </source>
</evidence>
<dbReference type="InterPro" id="IPR036305">
    <property type="entry name" value="RGS_sf"/>
</dbReference>
<keyword evidence="1" id="KW-0343">GTPase activation</keyword>
<evidence type="ECO:0000313" key="5">
    <source>
        <dbReference type="Proteomes" id="UP001497623"/>
    </source>
</evidence>
<evidence type="ECO:0000313" key="4">
    <source>
        <dbReference type="EMBL" id="CAL4058856.1"/>
    </source>
</evidence>
<organism evidence="4 5">
    <name type="scientific">Meganyctiphanes norvegica</name>
    <name type="common">Northern krill</name>
    <name type="synonym">Thysanopoda norvegica</name>
    <dbReference type="NCBI Taxonomy" id="48144"/>
    <lineage>
        <taxon>Eukaryota</taxon>
        <taxon>Metazoa</taxon>
        <taxon>Ecdysozoa</taxon>
        <taxon>Arthropoda</taxon>
        <taxon>Crustacea</taxon>
        <taxon>Multicrustacea</taxon>
        <taxon>Malacostraca</taxon>
        <taxon>Eumalacostraca</taxon>
        <taxon>Eucarida</taxon>
        <taxon>Euphausiacea</taxon>
        <taxon>Euphausiidae</taxon>
        <taxon>Meganyctiphanes</taxon>
    </lineage>
</organism>
<sequence length="312" mass="36127">MLPKRMPSPDNEKNILREFPENDNNILNVKLMSADAGLPSVKVVAPRVSKWNNSFEDLLADPAGLHSFAEFLRQEYSHENIYFWTACERYKRAENAIIRKSLAREIHSRHMAEEAPLPVNVDAAAQKFVTNSLDSPDEKIFIEPQEQVFKLMKYDSYSRFIKSSLFKVCEVRDHRNQPMPYPGDHTMDLNLRTDKALMSPESHRRRSTSFTEGVLHIPDKIAEFKRQKDTRRSMQDPSRNTNSLSPRLVRKGGPRIPNNEGNNKMYEYLKITDKQLDDQRGTAINFEMPEFLKNNNTKSAPKDDTTTKNLIK</sequence>
<feature type="region of interest" description="Disordered" evidence="2">
    <location>
        <begin position="292"/>
        <end position="312"/>
    </location>
</feature>
<dbReference type="SMART" id="SM00315">
    <property type="entry name" value="RGS"/>
    <property type="match status" value="1"/>
</dbReference>
<dbReference type="GO" id="GO:0005886">
    <property type="term" value="C:plasma membrane"/>
    <property type="evidence" value="ECO:0007669"/>
    <property type="project" value="TreeGrafter"/>
</dbReference>
<feature type="region of interest" description="Disordered" evidence="2">
    <location>
        <begin position="223"/>
        <end position="262"/>
    </location>
</feature>
<name>A0AAV2PKZ0_MEGNR</name>
<keyword evidence="5" id="KW-1185">Reference proteome</keyword>
<dbReference type="GO" id="GO:0008277">
    <property type="term" value="P:regulation of G protein-coupled receptor signaling pathway"/>
    <property type="evidence" value="ECO:0007669"/>
    <property type="project" value="TreeGrafter"/>
</dbReference>